<reference evidence="1 2" key="1">
    <citation type="submission" date="2023-11" db="EMBL/GenBank/DDBJ databases">
        <title>Halocaridina rubra genome assembly.</title>
        <authorList>
            <person name="Smith C."/>
        </authorList>
    </citation>
    <scope>NUCLEOTIDE SEQUENCE [LARGE SCALE GENOMIC DNA]</scope>
    <source>
        <strain evidence="1">EP-1</strain>
        <tissue evidence="1">Whole</tissue>
    </source>
</reference>
<keyword evidence="2" id="KW-1185">Reference proteome</keyword>
<name>A0AAN9A4Y1_HALRR</name>
<evidence type="ECO:0000313" key="1">
    <source>
        <dbReference type="EMBL" id="KAK7072535.1"/>
    </source>
</evidence>
<proteinExistence type="predicted"/>
<accession>A0AAN9A4Y1</accession>
<gene>
    <name evidence="1" type="ORF">SK128_014561</name>
</gene>
<dbReference type="EMBL" id="JAXCGZ010013439">
    <property type="protein sequence ID" value="KAK7072535.1"/>
    <property type="molecule type" value="Genomic_DNA"/>
</dbReference>
<protein>
    <submittedName>
        <fullName evidence="1">Uncharacterized protein</fullName>
    </submittedName>
</protein>
<dbReference type="Proteomes" id="UP001381693">
    <property type="component" value="Unassembled WGS sequence"/>
</dbReference>
<sequence>MTRQILATRSLVLNLVEVEVDMMADNTQSCGDKRKTITVLSLLLEQPGVRSDSFSQYSDC</sequence>
<evidence type="ECO:0000313" key="2">
    <source>
        <dbReference type="Proteomes" id="UP001381693"/>
    </source>
</evidence>
<organism evidence="1 2">
    <name type="scientific">Halocaridina rubra</name>
    <name type="common">Hawaiian red shrimp</name>
    <dbReference type="NCBI Taxonomy" id="373956"/>
    <lineage>
        <taxon>Eukaryota</taxon>
        <taxon>Metazoa</taxon>
        <taxon>Ecdysozoa</taxon>
        <taxon>Arthropoda</taxon>
        <taxon>Crustacea</taxon>
        <taxon>Multicrustacea</taxon>
        <taxon>Malacostraca</taxon>
        <taxon>Eumalacostraca</taxon>
        <taxon>Eucarida</taxon>
        <taxon>Decapoda</taxon>
        <taxon>Pleocyemata</taxon>
        <taxon>Caridea</taxon>
        <taxon>Atyoidea</taxon>
        <taxon>Atyidae</taxon>
        <taxon>Halocaridina</taxon>
    </lineage>
</organism>
<dbReference type="AlphaFoldDB" id="A0AAN9A4Y1"/>
<comment type="caution">
    <text evidence="1">The sequence shown here is derived from an EMBL/GenBank/DDBJ whole genome shotgun (WGS) entry which is preliminary data.</text>
</comment>